<dbReference type="AlphaFoldDB" id="X1LUF5"/>
<feature type="non-terminal residue" evidence="1">
    <location>
        <position position="253"/>
    </location>
</feature>
<dbReference type="NCBIfam" id="TIGR03624">
    <property type="entry name" value="putative hydrolase"/>
    <property type="match status" value="1"/>
</dbReference>
<dbReference type="InterPro" id="IPR042271">
    <property type="entry name" value="Zinicin_2_N"/>
</dbReference>
<proteinExistence type="predicted"/>
<sequence>MNIYHPIVKEFEKLFLGRKDVINWELAKNLAIRVANEGEIEETPSPNLQKQFEELVRASEILTSDFTNLQFFKFAAVRVFRRQDWIEANINGFKIIMEPLTQKVVEQSKKQKASDPISQLLNKISPLILTFEIGLVLGYIAKNVLGQYDICLPYGESGKIYFVAPNLLRLEKMLGLPSRDFRFWIALHEVTHALEFNSNNWIVDYYKELFKEYIESATLNLESAAERVSKMNVKSIAEMINKLQHEDILFSLA</sequence>
<gene>
    <name evidence="1" type="ORF">S06H3_01538</name>
</gene>
<dbReference type="Gene3D" id="1.20.150.30">
    <property type="entry name" value="Zincin-like metallopeptidase, N-terminal domain"/>
    <property type="match status" value="1"/>
</dbReference>
<evidence type="ECO:0000313" key="1">
    <source>
        <dbReference type="EMBL" id="GAH97778.1"/>
    </source>
</evidence>
<dbReference type="EMBL" id="BARV01000391">
    <property type="protein sequence ID" value="GAH97778.1"/>
    <property type="molecule type" value="Genomic_DNA"/>
</dbReference>
<name>X1LUF5_9ZZZZ</name>
<dbReference type="InterPro" id="IPR018766">
    <property type="entry name" value="Zinicin_2"/>
</dbReference>
<dbReference type="SUPFAM" id="SSF55486">
    <property type="entry name" value="Metalloproteases ('zincins'), catalytic domain"/>
    <property type="match status" value="1"/>
</dbReference>
<reference evidence="1" key="1">
    <citation type="journal article" date="2014" name="Front. Microbiol.">
        <title>High frequency of phylogenetically diverse reductive dehalogenase-homologous genes in deep subseafloor sedimentary metagenomes.</title>
        <authorList>
            <person name="Kawai M."/>
            <person name="Futagami T."/>
            <person name="Toyoda A."/>
            <person name="Takaki Y."/>
            <person name="Nishi S."/>
            <person name="Hori S."/>
            <person name="Arai W."/>
            <person name="Tsubouchi T."/>
            <person name="Morono Y."/>
            <person name="Uchiyama I."/>
            <person name="Ito T."/>
            <person name="Fujiyama A."/>
            <person name="Inagaki F."/>
            <person name="Takami H."/>
        </authorList>
    </citation>
    <scope>NUCLEOTIDE SEQUENCE</scope>
    <source>
        <strain evidence="1">Expedition CK06-06</strain>
    </source>
</reference>
<comment type="caution">
    <text evidence="1">The sequence shown here is derived from an EMBL/GenBank/DDBJ whole genome shotgun (WGS) entry which is preliminary data.</text>
</comment>
<accession>X1LUF5</accession>
<dbReference type="PANTHER" id="PTHR39420">
    <property type="match status" value="1"/>
</dbReference>
<dbReference type="PANTHER" id="PTHR39420:SF1">
    <property type="entry name" value="HYDROLASE"/>
    <property type="match status" value="1"/>
</dbReference>
<protein>
    <submittedName>
        <fullName evidence="1">Uncharacterized protein</fullName>
    </submittedName>
</protein>
<organism evidence="1">
    <name type="scientific">marine sediment metagenome</name>
    <dbReference type="NCBI Taxonomy" id="412755"/>
    <lineage>
        <taxon>unclassified sequences</taxon>
        <taxon>metagenomes</taxon>
        <taxon>ecological metagenomes</taxon>
    </lineage>
</organism>
<dbReference type="Pfam" id="PF10103">
    <property type="entry name" value="Zincin_2"/>
    <property type="match status" value="1"/>
</dbReference>